<evidence type="ECO:0000313" key="3">
    <source>
        <dbReference type="EMBL" id="PIB75123.1"/>
    </source>
</evidence>
<dbReference type="Proteomes" id="UP000230551">
    <property type="component" value="Unassembled WGS sequence"/>
</dbReference>
<dbReference type="OrthoDB" id="4598652at2"/>
<sequence>MESTVSEAVGLDAFICEIDGFVGTLIDQLAPPPTTSPPAVTVSPPALVAPPTSSPPGSSPPGSSVPGPPDGDDGSRRLFDLLYNPTRVFDEPRLDAVLVAAVGLRNLADHVLASATAAAERAGVPTRRHLRSGAQLLTGLGVVPGTAYRLARVGRAAHELPAVTQAQRLAGMGAELADAIGVGVAHIGARVDLDEQQRADVVATLMVQTTPGEVAKKARAIAIARTPDNPASPVPVAEDEALNEMTLTQGADGCIVGSFDLDVVAGEELHAALDALCRPVPGPDGSVDPRPVGKRRADGFAQVIRAYLSGYERPTSGGVLPHVSLIRPATTPSWGSAVEQSVDQLGFTGPVTKKTATLISCDATVDTILVDGAGAPLDVGRMQRLFSPRIRKALIARDGGCAFPGCGRPASWCDAHHIQAWEADGVTSVDNGVMLCRLFRYRNNRHYAESAVMPILRESVLVSGFSVEL</sequence>
<feature type="domain" description="HNH nuclease" evidence="2">
    <location>
        <begin position="389"/>
        <end position="444"/>
    </location>
</feature>
<dbReference type="SMART" id="SM00507">
    <property type="entry name" value="HNHc"/>
    <property type="match status" value="1"/>
</dbReference>
<evidence type="ECO:0000259" key="2">
    <source>
        <dbReference type="SMART" id="SM00507"/>
    </source>
</evidence>
<evidence type="ECO:0000313" key="4">
    <source>
        <dbReference type="Proteomes" id="UP000230551"/>
    </source>
</evidence>
<reference evidence="3 4" key="1">
    <citation type="journal article" date="2017" name="Infect. Genet. Evol.">
        <title>The new phylogeny of the genus Mycobacterium: The old and the news.</title>
        <authorList>
            <person name="Tortoli E."/>
            <person name="Fedrizzi T."/>
            <person name="Meehan C.J."/>
            <person name="Trovato A."/>
            <person name="Grottola A."/>
            <person name="Giacobazzi E."/>
            <person name="Serpini G.F."/>
            <person name="Tagliazucchi S."/>
            <person name="Fabio A."/>
            <person name="Bettua C."/>
            <person name="Bertorelli R."/>
            <person name="Frascaro F."/>
            <person name="De Sanctis V."/>
            <person name="Pecorari M."/>
            <person name="Jousson O."/>
            <person name="Segata N."/>
            <person name="Cirillo D.M."/>
        </authorList>
    </citation>
    <scope>NUCLEOTIDE SEQUENCE [LARGE SCALE GENOMIC DNA]</scope>
    <source>
        <strain evidence="3 4">CIP1034565</strain>
    </source>
</reference>
<keyword evidence="4" id="KW-1185">Reference proteome</keyword>
<proteinExistence type="predicted"/>
<dbReference type="AlphaFoldDB" id="A0A2G5PAV6"/>
<dbReference type="CDD" id="cd00085">
    <property type="entry name" value="HNHc"/>
    <property type="match status" value="1"/>
</dbReference>
<organism evidence="3 4">
    <name type="scientific">Mycolicibacterium brumae</name>
    <dbReference type="NCBI Taxonomy" id="85968"/>
    <lineage>
        <taxon>Bacteria</taxon>
        <taxon>Bacillati</taxon>
        <taxon>Actinomycetota</taxon>
        <taxon>Actinomycetes</taxon>
        <taxon>Mycobacteriales</taxon>
        <taxon>Mycobacteriaceae</taxon>
        <taxon>Mycolicibacterium</taxon>
    </lineage>
</organism>
<gene>
    <name evidence="3" type="ORF">CQY22_010960</name>
</gene>
<comment type="caution">
    <text evidence="3">The sequence shown here is derived from an EMBL/GenBank/DDBJ whole genome shotgun (WGS) entry which is preliminary data.</text>
</comment>
<dbReference type="STRING" id="85968.GCA_900073015_00217"/>
<dbReference type="EMBL" id="PDCN02000012">
    <property type="protein sequence ID" value="PIB75123.1"/>
    <property type="molecule type" value="Genomic_DNA"/>
</dbReference>
<name>A0A2G5PAV6_9MYCO</name>
<feature type="region of interest" description="Disordered" evidence="1">
    <location>
        <begin position="34"/>
        <end position="76"/>
    </location>
</feature>
<dbReference type="InterPro" id="IPR003615">
    <property type="entry name" value="HNH_nuc"/>
</dbReference>
<evidence type="ECO:0000256" key="1">
    <source>
        <dbReference type="SAM" id="MobiDB-lite"/>
    </source>
</evidence>
<dbReference type="Pfam" id="PF02720">
    <property type="entry name" value="DUF222"/>
    <property type="match status" value="1"/>
</dbReference>
<feature type="non-terminal residue" evidence="3">
    <location>
        <position position="469"/>
    </location>
</feature>
<feature type="compositionally biased region" description="Low complexity" evidence="1">
    <location>
        <begin position="37"/>
        <end position="51"/>
    </location>
</feature>
<protein>
    <recommendedName>
        <fullName evidence="2">HNH nuclease domain-containing protein</fullName>
    </recommendedName>
</protein>
<accession>A0A2G5PAV6</accession>
<dbReference type="InterPro" id="IPR003870">
    <property type="entry name" value="DUF222"/>
</dbReference>